<keyword evidence="4" id="KW-1185">Reference proteome</keyword>
<evidence type="ECO:0000256" key="1">
    <source>
        <dbReference type="SAM" id="MobiDB-lite"/>
    </source>
</evidence>
<feature type="region of interest" description="Disordered" evidence="1">
    <location>
        <begin position="83"/>
        <end position="106"/>
    </location>
</feature>
<feature type="compositionally biased region" description="Acidic residues" evidence="1">
    <location>
        <begin position="92"/>
        <end position="101"/>
    </location>
</feature>
<name>A0AAW0DKW0_9AGAR</name>
<feature type="signal peptide" evidence="2">
    <location>
        <begin position="1"/>
        <end position="19"/>
    </location>
</feature>
<dbReference type="EMBL" id="JAWWNJ010000007">
    <property type="protein sequence ID" value="KAK7051954.1"/>
    <property type="molecule type" value="Genomic_DNA"/>
</dbReference>
<reference evidence="3 4" key="1">
    <citation type="journal article" date="2024" name="J Genomics">
        <title>Draft genome sequencing and assembly of Favolaschia claudopus CIRM-BRFM 2984 isolated from oak limbs.</title>
        <authorList>
            <person name="Navarro D."/>
            <person name="Drula E."/>
            <person name="Chaduli D."/>
            <person name="Cazenave R."/>
            <person name="Ahrendt S."/>
            <person name="Wang J."/>
            <person name="Lipzen A."/>
            <person name="Daum C."/>
            <person name="Barry K."/>
            <person name="Grigoriev I.V."/>
            <person name="Favel A."/>
            <person name="Rosso M.N."/>
            <person name="Martin F."/>
        </authorList>
    </citation>
    <scope>NUCLEOTIDE SEQUENCE [LARGE SCALE GENOMIC DNA]</scope>
    <source>
        <strain evidence="3 4">CIRM-BRFM 2984</strain>
    </source>
</reference>
<organism evidence="3 4">
    <name type="scientific">Favolaschia claudopus</name>
    <dbReference type="NCBI Taxonomy" id="2862362"/>
    <lineage>
        <taxon>Eukaryota</taxon>
        <taxon>Fungi</taxon>
        <taxon>Dikarya</taxon>
        <taxon>Basidiomycota</taxon>
        <taxon>Agaricomycotina</taxon>
        <taxon>Agaricomycetes</taxon>
        <taxon>Agaricomycetidae</taxon>
        <taxon>Agaricales</taxon>
        <taxon>Marasmiineae</taxon>
        <taxon>Mycenaceae</taxon>
        <taxon>Favolaschia</taxon>
    </lineage>
</organism>
<keyword evidence="2" id="KW-0732">Signal</keyword>
<gene>
    <name evidence="3" type="ORF">R3P38DRAFT_1631692</name>
</gene>
<dbReference type="AlphaFoldDB" id="A0AAW0DKW0"/>
<dbReference type="Proteomes" id="UP001362999">
    <property type="component" value="Unassembled WGS sequence"/>
</dbReference>
<accession>A0AAW0DKW0</accession>
<feature type="chain" id="PRO_5043743362" evidence="2">
    <location>
        <begin position="20"/>
        <end position="171"/>
    </location>
</feature>
<evidence type="ECO:0000313" key="3">
    <source>
        <dbReference type="EMBL" id="KAK7051954.1"/>
    </source>
</evidence>
<comment type="caution">
    <text evidence="3">The sequence shown here is derived from an EMBL/GenBank/DDBJ whole genome shotgun (WGS) entry which is preliminary data.</text>
</comment>
<proteinExistence type="predicted"/>
<evidence type="ECO:0000313" key="4">
    <source>
        <dbReference type="Proteomes" id="UP001362999"/>
    </source>
</evidence>
<evidence type="ECO:0000256" key="2">
    <source>
        <dbReference type="SAM" id="SignalP"/>
    </source>
</evidence>
<sequence>MVCTFFLDIIWVLTPPVRPEQADPSFRNGIFLRASLWRDAFRPMKATVEACGFTSLRHHVVLAQWCWPLPLLNKTKATSRVADRSSSCEGELAPDEGDEESISSSFSYQSSPRAKLRLCLGVLPNTTDHSGSGSTSTRRSAHVRLPRKAFKLDGSLTFRVAQDFKYAALLA</sequence>
<protein>
    <submittedName>
        <fullName evidence="3">Uncharacterized protein</fullName>
    </submittedName>
</protein>